<dbReference type="EMBL" id="BQNB010011668">
    <property type="protein sequence ID" value="GJS93599.1"/>
    <property type="molecule type" value="Genomic_DNA"/>
</dbReference>
<evidence type="ECO:0000313" key="1">
    <source>
        <dbReference type="EMBL" id="GJS93599.1"/>
    </source>
</evidence>
<organism evidence="1 2">
    <name type="scientific">Tanacetum coccineum</name>
    <dbReference type="NCBI Taxonomy" id="301880"/>
    <lineage>
        <taxon>Eukaryota</taxon>
        <taxon>Viridiplantae</taxon>
        <taxon>Streptophyta</taxon>
        <taxon>Embryophyta</taxon>
        <taxon>Tracheophyta</taxon>
        <taxon>Spermatophyta</taxon>
        <taxon>Magnoliopsida</taxon>
        <taxon>eudicotyledons</taxon>
        <taxon>Gunneridae</taxon>
        <taxon>Pentapetalae</taxon>
        <taxon>asterids</taxon>
        <taxon>campanulids</taxon>
        <taxon>Asterales</taxon>
        <taxon>Asteraceae</taxon>
        <taxon>Asteroideae</taxon>
        <taxon>Anthemideae</taxon>
        <taxon>Anthemidinae</taxon>
        <taxon>Tanacetum</taxon>
    </lineage>
</organism>
<gene>
    <name evidence="1" type="ORF">Tco_0800567</name>
</gene>
<reference evidence="1" key="2">
    <citation type="submission" date="2022-01" db="EMBL/GenBank/DDBJ databases">
        <authorList>
            <person name="Yamashiro T."/>
            <person name="Shiraishi A."/>
            <person name="Satake H."/>
            <person name="Nakayama K."/>
        </authorList>
    </citation>
    <scope>NUCLEOTIDE SEQUENCE</scope>
</reference>
<protein>
    <submittedName>
        <fullName evidence="1">Uncharacterized protein</fullName>
    </submittedName>
</protein>
<dbReference type="Proteomes" id="UP001151760">
    <property type="component" value="Unassembled WGS sequence"/>
</dbReference>
<name>A0ABQ4ZTH1_9ASTR</name>
<comment type="caution">
    <text evidence="1">The sequence shown here is derived from an EMBL/GenBank/DDBJ whole genome shotgun (WGS) entry which is preliminary data.</text>
</comment>
<keyword evidence="2" id="KW-1185">Reference proteome</keyword>
<accession>A0ABQ4ZTH1</accession>
<sequence length="253" mass="28348">MYVPPRANNRRYDNRRYVSNHLSLDALTKRSKEILATELQLQIPPCPPMLDMVLESRKLSHSPGKEGMQGEGSRETTMVKLESGTTPPFFIVHKTVSNKEVGRIWLCHSPRSRRSPVHLVSFHRQFLQIPLSSLSLASCQSPGSWLLRLFALHVGPIVSGKSHSYSLEAIIMNSSERHLETPHKNIPVQSTLQVPFHQLKVGPACSSGTDVSMHDQEKLSPFRFFQNILYGSRLCCLVVVSLGAWVSDAVILS</sequence>
<reference evidence="1" key="1">
    <citation type="journal article" date="2022" name="Int. J. Mol. Sci.">
        <title>Draft Genome of Tanacetum Coccineum: Genomic Comparison of Closely Related Tanacetum-Family Plants.</title>
        <authorList>
            <person name="Yamashiro T."/>
            <person name="Shiraishi A."/>
            <person name="Nakayama K."/>
            <person name="Satake H."/>
        </authorList>
    </citation>
    <scope>NUCLEOTIDE SEQUENCE</scope>
</reference>
<proteinExistence type="predicted"/>
<evidence type="ECO:0000313" key="2">
    <source>
        <dbReference type="Proteomes" id="UP001151760"/>
    </source>
</evidence>